<dbReference type="STRING" id="630515.SAMN04489812_5691"/>
<dbReference type="InterPro" id="IPR050109">
    <property type="entry name" value="HTH-type_TetR-like_transc_reg"/>
</dbReference>
<dbReference type="EMBL" id="LT629772">
    <property type="protein sequence ID" value="SDT41375.1"/>
    <property type="molecule type" value="Genomic_DNA"/>
</dbReference>
<keyword evidence="8" id="KW-1185">Reference proteome</keyword>
<reference evidence="7 8" key="1">
    <citation type="submission" date="2016-10" db="EMBL/GenBank/DDBJ databases">
        <authorList>
            <person name="de Groot N.N."/>
        </authorList>
    </citation>
    <scope>NUCLEOTIDE SEQUENCE [LARGE SCALE GENOMIC DNA]</scope>
    <source>
        <strain evidence="7 8">DSM 21800</strain>
    </source>
</reference>
<dbReference type="GO" id="GO:0003700">
    <property type="term" value="F:DNA-binding transcription factor activity"/>
    <property type="evidence" value="ECO:0007669"/>
    <property type="project" value="TreeGrafter"/>
</dbReference>
<dbReference type="PANTHER" id="PTHR30055">
    <property type="entry name" value="HTH-TYPE TRANSCRIPTIONAL REGULATOR RUTR"/>
    <property type="match status" value="1"/>
</dbReference>
<dbReference type="InterPro" id="IPR001647">
    <property type="entry name" value="HTH_TetR"/>
</dbReference>
<keyword evidence="2 4" id="KW-0238">DNA-binding</keyword>
<evidence type="ECO:0000256" key="1">
    <source>
        <dbReference type="ARBA" id="ARBA00023015"/>
    </source>
</evidence>
<name>A0A1H2A5Y3_9ACTN</name>
<evidence type="ECO:0000256" key="3">
    <source>
        <dbReference type="ARBA" id="ARBA00023163"/>
    </source>
</evidence>
<organism evidence="7 8">
    <name type="scientific">Microlunatus soli</name>
    <dbReference type="NCBI Taxonomy" id="630515"/>
    <lineage>
        <taxon>Bacteria</taxon>
        <taxon>Bacillati</taxon>
        <taxon>Actinomycetota</taxon>
        <taxon>Actinomycetes</taxon>
        <taxon>Propionibacteriales</taxon>
        <taxon>Propionibacteriaceae</taxon>
        <taxon>Microlunatus</taxon>
    </lineage>
</organism>
<dbReference type="GO" id="GO:0000976">
    <property type="term" value="F:transcription cis-regulatory region binding"/>
    <property type="evidence" value="ECO:0007669"/>
    <property type="project" value="TreeGrafter"/>
</dbReference>
<dbReference type="Gene3D" id="1.10.357.10">
    <property type="entry name" value="Tetracycline Repressor, domain 2"/>
    <property type="match status" value="1"/>
</dbReference>
<dbReference type="OrthoDB" id="9796019at2"/>
<evidence type="ECO:0000259" key="6">
    <source>
        <dbReference type="PROSITE" id="PS50977"/>
    </source>
</evidence>
<feature type="domain" description="HTH tetR-type" evidence="6">
    <location>
        <begin position="20"/>
        <end position="80"/>
    </location>
</feature>
<dbReference type="InterPro" id="IPR036271">
    <property type="entry name" value="Tet_transcr_reg_TetR-rel_C_sf"/>
</dbReference>
<dbReference type="SUPFAM" id="SSF48498">
    <property type="entry name" value="Tetracyclin repressor-like, C-terminal domain"/>
    <property type="match status" value="1"/>
</dbReference>
<evidence type="ECO:0000256" key="2">
    <source>
        <dbReference type="ARBA" id="ARBA00023125"/>
    </source>
</evidence>
<gene>
    <name evidence="7" type="ORF">SAMN04489812_5691</name>
</gene>
<evidence type="ECO:0000313" key="8">
    <source>
        <dbReference type="Proteomes" id="UP000199103"/>
    </source>
</evidence>
<dbReference type="AlphaFoldDB" id="A0A1H2A5Y3"/>
<feature type="DNA-binding region" description="H-T-H motif" evidence="4">
    <location>
        <begin position="43"/>
        <end position="62"/>
    </location>
</feature>
<dbReference type="RefSeq" id="WP_091530244.1">
    <property type="nucleotide sequence ID" value="NZ_LT629772.1"/>
</dbReference>
<dbReference type="Proteomes" id="UP000199103">
    <property type="component" value="Chromosome I"/>
</dbReference>
<feature type="region of interest" description="Disordered" evidence="5">
    <location>
        <begin position="1"/>
        <end position="21"/>
    </location>
</feature>
<dbReference type="InterPro" id="IPR011075">
    <property type="entry name" value="TetR_C"/>
</dbReference>
<sequence length="205" mass="21475">MTPSGNVPSDRLTRPGGRTARVREDVLTAAGDQLAETGLPGLDLGVVAARAGVGKSTVYRRWGTVPGLIADLLTEMATSSLPRTDSGDLDSDLRANARLVRKTLIDPRQGTLFTALIAAATTDPATAAALHRFYAVRVQEWAPCVQSAIARGEVPVGTDPAQVIRATSAPLYYRLLTTPDRITVGDADRAARAASVAAKAGVFVN</sequence>
<keyword evidence="1" id="KW-0805">Transcription regulation</keyword>
<dbReference type="PROSITE" id="PS50977">
    <property type="entry name" value="HTH_TETR_2"/>
    <property type="match status" value="1"/>
</dbReference>
<evidence type="ECO:0000313" key="7">
    <source>
        <dbReference type="EMBL" id="SDT41375.1"/>
    </source>
</evidence>
<evidence type="ECO:0000256" key="5">
    <source>
        <dbReference type="SAM" id="MobiDB-lite"/>
    </source>
</evidence>
<proteinExistence type="predicted"/>
<accession>A0A1H2A5Y3</accession>
<dbReference type="Gene3D" id="1.10.10.60">
    <property type="entry name" value="Homeodomain-like"/>
    <property type="match status" value="1"/>
</dbReference>
<keyword evidence="3" id="KW-0804">Transcription</keyword>
<protein>
    <submittedName>
        <fullName evidence="7">DNA-binding transcriptional regulator, AcrR family</fullName>
    </submittedName>
</protein>
<dbReference type="SUPFAM" id="SSF46689">
    <property type="entry name" value="Homeodomain-like"/>
    <property type="match status" value="1"/>
</dbReference>
<dbReference type="Pfam" id="PF16859">
    <property type="entry name" value="TetR_C_11"/>
    <property type="match status" value="1"/>
</dbReference>
<dbReference type="InterPro" id="IPR009057">
    <property type="entry name" value="Homeodomain-like_sf"/>
</dbReference>
<dbReference type="PANTHER" id="PTHR30055:SF148">
    <property type="entry name" value="TETR-FAMILY TRANSCRIPTIONAL REGULATOR"/>
    <property type="match status" value="1"/>
</dbReference>
<evidence type="ECO:0000256" key="4">
    <source>
        <dbReference type="PROSITE-ProRule" id="PRU00335"/>
    </source>
</evidence>